<dbReference type="EMBL" id="QRZF01000016">
    <property type="protein sequence ID" value="RGV50003.1"/>
    <property type="molecule type" value="Genomic_DNA"/>
</dbReference>
<feature type="domain" description="Fibronectin type-III" evidence="2">
    <location>
        <begin position="34"/>
        <end position="130"/>
    </location>
</feature>
<organism evidence="3 4">
    <name type="scientific">Bacteroides intestinalis</name>
    <dbReference type="NCBI Taxonomy" id="329854"/>
    <lineage>
        <taxon>Bacteria</taxon>
        <taxon>Pseudomonadati</taxon>
        <taxon>Bacteroidota</taxon>
        <taxon>Bacteroidia</taxon>
        <taxon>Bacteroidales</taxon>
        <taxon>Bacteroidaceae</taxon>
        <taxon>Bacteroides</taxon>
    </lineage>
</organism>
<keyword evidence="1" id="KW-0732">Signal</keyword>
<evidence type="ECO:0000313" key="4">
    <source>
        <dbReference type="Proteomes" id="UP000283850"/>
    </source>
</evidence>
<protein>
    <recommendedName>
        <fullName evidence="2">Fibronectin type-III domain-containing protein</fullName>
    </recommendedName>
</protein>
<evidence type="ECO:0000259" key="2">
    <source>
        <dbReference type="PROSITE" id="PS50853"/>
    </source>
</evidence>
<evidence type="ECO:0000313" key="3">
    <source>
        <dbReference type="EMBL" id="RGV50003.1"/>
    </source>
</evidence>
<reference evidence="3 4" key="1">
    <citation type="submission" date="2018-08" db="EMBL/GenBank/DDBJ databases">
        <title>A genome reference for cultivated species of the human gut microbiota.</title>
        <authorList>
            <person name="Zou Y."/>
            <person name="Xue W."/>
            <person name="Luo G."/>
        </authorList>
    </citation>
    <scope>NUCLEOTIDE SEQUENCE [LARGE SCALE GENOMIC DNA]</scope>
    <source>
        <strain evidence="3 4">AF14-32</strain>
    </source>
</reference>
<dbReference type="InterPro" id="IPR003961">
    <property type="entry name" value="FN3_dom"/>
</dbReference>
<feature type="chain" id="PRO_5019069164" description="Fibronectin type-III domain-containing protein" evidence="1">
    <location>
        <begin position="24"/>
        <end position="578"/>
    </location>
</feature>
<feature type="signal peptide" evidence="1">
    <location>
        <begin position="1"/>
        <end position="23"/>
    </location>
</feature>
<comment type="caution">
    <text evidence="3">The sequence shown here is derived from an EMBL/GenBank/DDBJ whole genome shotgun (WGS) entry which is preliminary data.</text>
</comment>
<sequence>MNMKIRKYIAIMFLALTASYTFTACNDDETLGEAPRLFRPVASLETQSNTVVVTWDNIKGATNYDLKLYRVTGTDKTTGESIYEFYTEASCESSPYTFKDLNWDEKYMVKISCNSASKESEVYTTTDASINYISKITSSKSIDNATRISWDEGGAIIKVIKVTTDVEGVEPRFVPVSESEYESGYVDIYDLTPETQYTFYAYSDEEIQNNDTYAGKISGKTSIAANYDEMFGAGNWIDLRNHSDEEAESYLTNSQFWKETTENMGVILKGGLDYKMSGASFDKSITFMTGPTLESNARIVLQNAIGIGKGVTIDKIQFINVDIYSKSAIDIDENGKTFVEYNTAKGFGGLQIINVNGSGSTVNKLLFQGCRLEGYRGIVRGQADSDNFINVTFDGCTINGIGDQGVVTSTNKKGDWKTVTFNNCTITNIVILCDFRSSASELTIDITNCTFCYAPIETTVNANAPLFRLSKNAVKLNINKTLFGPSMASDKNAGEVVMTYTAGAKGSIFTDASAAQINVALSFKTNFTWTAIGDKTYPIDGLLELSFDENTLWQGPEKGDYKIIGNIGESGIGASKWQ</sequence>
<dbReference type="AlphaFoldDB" id="A0A412XXQ8"/>
<dbReference type="PROSITE" id="PS51257">
    <property type="entry name" value="PROKAR_LIPOPROTEIN"/>
    <property type="match status" value="1"/>
</dbReference>
<dbReference type="InterPro" id="IPR013783">
    <property type="entry name" value="Ig-like_fold"/>
</dbReference>
<dbReference type="InterPro" id="IPR036116">
    <property type="entry name" value="FN3_sf"/>
</dbReference>
<name>A0A412XXQ8_9BACE</name>
<evidence type="ECO:0000256" key="1">
    <source>
        <dbReference type="SAM" id="SignalP"/>
    </source>
</evidence>
<dbReference type="SUPFAM" id="SSF49265">
    <property type="entry name" value="Fibronectin type III"/>
    <property type="match status" value="1"/>
</dbReference>
<dbReference type="InterPro" id="IPR011050">
    <property type="entry name" value="Pectin_lyase_fold/virulence"/>
</dbReference>
<dbReference type="SUPFAM" id="SSF51126">
    <property type="entry name" value="Pectin lyase-like"/>
    <property type="match status" value="1"/>
</dbReference>
<accession>A0A412XXQ8</accession>
<dbReference type="PROSITE" id="PS50853">
    <property type="entry name" value="FN3"/>
    <property type="match status" value="1"/>
</dbReference>
<gene>
    <name evidence="3" type="ORF">DWW10_18915</name>
</gene>
<proteinExistence type="predicted"/>
<dbReference type="Proteomes" id="UP000283850">
    <property type="component" value="Unassembled WGS sequence"/>
</dbReference>
<dbReference type="Gene3D" id="2.60.40.10">
    <property type="entry name" value="Immunoglobulins"/>
    <property type="match status" value="1"/>
</dbReference>